<evidence type="ECO:0000313" key="4">
    <source>
        <dbReference type="Proteomes" id="UP001209878"/>
    </source>
</evidence>
<gene>
    <name evidence="3" type="ORF">NP493_1337g00021</name>
</gene>
<dbReference type="InterPro" id="IPR002227">
    <property type="entry name" value="Tyrosinase_Cu-bd"/>
</dbReference>
<dbReference type="Pfam" id="PF05768">
    <property type="entry name" value="Glrx-like"/>
    <property type="match status" value="1"/>
</dbReference>
<dbReference type="PROSITE" id="PS51354">
    <property type="entry name" value="GLUTAREDOXIN_2"/>
    <property type="match status" value="1"/>
</dbReference>
<name>A0AAD9NF47_RIDPI</name>
<dbReference type="PANTHER" id="PTHR33558">
    <property type="entry name" value="GLUTAREDOXIN-LIKE PROTEIN C5ORF63 HOMOLOG"/>
    <property type="match status" value="1"/>
</dbReference>
<dbReference type="SUPFAM" id="SSF52833">
    <property type="entry name" value="Thioredoxin-like"/>
    <property type="match status" value="1"/>
</dbReference>
<dbReference type="InterPro" id="IPR052565">
    <property type="entry name" value="Glutaredoxin-like_YDR286C"/>
</dbReference>
<reference evidence="3" key="1">
    <citation type="journal article" date="2023" name="Mol. Biol. Evol.">
        <title>Third-Generation Sequencing Reveals the Adaptive Role of the Epigenome in Three Deep-Sea Polychaetes.</title>
        <authorList>
            <person name="Perez M."/>
            <person name="Aroh O."/>
            <person name="Sun Y."/>
            <person name="Lan Y."/>
            <person name="Juniper S.K."/>
            <person name="Young C.R."/>
            <person name="Angers B."/>
            <person name="Qian P.Y."/>
        </authorList>
    </citation>
    <scope>NUCLEOTIDE SEQUENCE</scope>
    <source>
        <strain evidence="3">R07B-5</strain>
    </source>
</reference>
<evidence type="ECO:0000256" key="1">
    <source>
        <dbReference type="RuleBase" id="RU363082"/>
    </source>
</evidence>
<comment type="caution">
    <text evidence="3">The sequence shown here is derived from an EMBL/GenBank/DDBJ whole genome shotgun (WGS) entry which is preliminary data.</text>
</comment>
<evidence type="ECO:0000313" key="3">
    <source>
        <dbReference type="EMBL" id="KAK2166001.1"/>
    </source>
</evidence>
<keyword evidence="4" id="KW-1185">Reference proteome</keyword>
<dbReference type="AlphaFoldDB" id="A0AAD9NF47"/>
<keyword evidence="1" id="KW-0813">Transport</keyword>
<comment type="similarity">
    <text evidence="1">Belongs to the glutaredoxin family.</text>
</comment>
<dbReference type="EMBL" id="JAODUO010001341">
    <property type="protein sequence ID" value="KAK2166001.1"/>
    <property type="molecule type" value="Genomic_DNA"/>
</dbReference>
<evidence type="ECO:0000259" key="2">
    <source>
        <dbReference type="PROSITE" id="PS00497"/>
    </source>
</evidence>
<feature type="domain" description="Tyrosinase copper-binding" evidence="2">
    <location>
        <begin position="102"/>
        <end position="119"/>
    </location>
</feature>
<sequence length="132" mass="15380">MITGTSKAVTWLLRAARTRTFPPWHLTAAFTHQRLSLSSASSQKQQLPTLTLYTKDNCPLCDYARSALQPFMHRFLMEEVDITAPQHSEWFEEYRYDIPVVHLNGDFVMWHRVNTELLERKLAELETCPAEV</sequence>
<dbReference type="Gene3D" id="3.40.30.10">
    <property type="entry name" value="Glutaredoxin"/>
    <property type="match status" value="1"/>
</dbReference>
<protein>
    <recommendedName>
        <fullName evidence="1">Glutaredoxin-like protein</fullName>
    </recommendedName>
</protein>
<dbReference type="PROSITE" id="PS00497">
    <property type="entry name" value="TYROSINASE_1"/>
    <property type="match status" value="1"/>
</dbReference>
<dbReference type="InterPro" id="IPR036249">
    <property type="entry name" value="Thioredoxin-like_sf"/>
</dbReference>
<proteinExistence type="inferred from homology"/>
<dbReference type="GO" id="GO:0016491">
    <property type="term" value="F:oxidoreductase activity"/>
    <property type="evidence" value="ECO:0007669"/>
    <property type="project" value="InterPro"/>
</dbReference>
<dbReference type="Proteomes" id="UP001209878">
    <property type="component" value="Unassembled WGS sequence"/>
</dbReference>
<organism evidence="3 4">
    <name type="scientific">Ridgeia piscesae</name>
    <name type="common">Tubeworm</name>
    <dbReference type="NCBI Taxonomy" id="27915"/>
    <lineage>
        <taxon>Eukaryota</taxon>
        <taxon>Metazoa</taxon>
        <taxon>Spiralia</taxon>
        <taxon>Lophotrochozoa</taxon>
        <taxon>Annelida</taxon>
        <taxon>Polychaeta</taxon>
        <taxon>Sedentaria</taxon>
        <taxon>Canalipalpata</taxon>
        <taxon>Sabellida</taxon>
        <taxon>Siboglinidae</taxon>
        <taxon>Ridgeia</taxon>
    </lineage>
</organism>
<keyword evidence="1" id="KW-0249">Electron transport</keyword>
<dbReference type="InterPro" id="IPR008554">
    <property type="entry name" value="Glutaredoxin-like"/>
</dbReference>
<accession>A0AAD9NF47</accession>
<dbReference type="PANTHER" id="PTHR33558:SF1">
    <property type="entry name" value="GLUTAREDOXIN-LIKE PROTEIN C5ORF63 HOMOLOG"/>
    <property type="match status" value="1"/>
</dbReference>